<evidence type="ECO:0000259" key="9">
    <source>
        <dbReference type="Pfam" id="PF12704"/>
    </source>
</evidence>
<evidence type="ECO:0000256" key="1">
    <source>
        <dbReference type="ARBA" id="ARBA00004651"/>
    </source>
</evidence>
<name>A0ABZ2LV33_9BACT</name>
<evidence type="ECO:0000313" key="11">
    <source>
        <dbReference type="Proteomes" id="UP001370348"/>
    </source>
</evidence>
<feature type="domain" description="MacB-like periplasmic core" evidence="9">
    <location>
        <begin position="23"/>
        <end position="245"/>
    </location>
</feature>
<reference evidence="10 11" key="1">
    <citation type="submission" date="2021-12" db="EMBL/GenBank/DDBJ databases">
        <title>Discovery of the Pendulisporaceae a myxobacterial family with distinct sporulation behavior and unique specialized metabolism.</title>
        <authorList>
            <person name="Garcia R."/>
            <person name="Popoff A."/>
            <person name="Bader C.D."/>
            <person name="Loehr J."/>
            <person name="Walesch S."/>
            <person name="Walt C."/>
            <person name="Boldt J."/>
            <person name="Bunk B."/>
            <person name="Haeckl F.J.F.P.J."/>
            <person name="Gunesch A.P."/>
            <person name="Birkelbach J."/>
            <person name="Nuebel U."/>
            <person name="Pietschmann T."/>
            <person name="Bach T."/>
            <person name="Mueller R."/>
        </authorList>
    </citation>
    <scope>NUCLEOTIDE SEQUENCE [LARGE SCALE GENOMIC DNA]</scope>
    <source>
        <strain evidence="10 11">MSr11954</strain>
    </source>
</reference>
<evidence type="ECO:0000256" key="7">
    <source>
        <dbReference type="SAM" id="Phobius"/>
    </source>
</evidence>
<accession>A0ABZ2LV33</accession>
<comment type="similarity">
    <text evidence="6">Belongs to the ABC-4 integral membrane protein family.</text>
</comment>
<evidence type="ECO:0000313" key="10">
    <source>
        <dbReference type="EMBL" id="WXB13708.1"/>
    </source>
</evidence>
<feature type="transmembrane region" description="Helical" evidence="7">
    <location>
        <begin position="369"/>
        <end position="389"/>
    </location>
</feature>
<dbReference type="RefSeq" id="WP_394823321.1">
    <property type="nucleotide sequence ID" value="NZ_CP089984.1"/>
</dbReference>
<protein>
    <submittedName>
        <fullName evidence="10">ABC transporter permease</fullName>
    </submittedName>
</protein>
<dbReference type="PANTHER" id="PTHR30572">
    <property type="entry name" value="MEMBRANE COMPONENT OF TRANSPORTER-RELATED"/>
    <property type="match status" value="1"/>
</dbReference>
<evidence type="ECO:0000256" key="3">
    <source>
        <dbReference type="ARBA" id="ARBA00022692"/>
    </source>
</evidence>
<feature type="transmembrane region" description="Helical" evidence="7">
    <location>
        <begin position="327"/>
        <end position="357"/>
    </location>
</feature>
<comment type="subcellular location">
    <subcellularLocation>
        <location evidence="1">Cell membrane</location>
        <topology evidence="1">Multi-pass membrane protein</topology>
    </subcellularLocation>
</comment>
<evidence type="ECO:0000256" key="5">
    <source>
        <dbReference type="ARBA" id="ARBA00023136"/>
    </source>
</evidence>
<dbReference type="InterPro" id="IPR025857">
    <property type="entry name" value="MacB_PCD"/>
</dbReference>
<keyword evidence="4 7" id="KW-1133">Transmembrane helix</keyword>
<dbReference type="InterPro" id="IPR003838">
    <property type="entry name" value="ABC3_permease_C"/>
</dbReference>
<evidence type="ECO:0000256" key="2">
    <source>
        <dbReference type="ARBA" id="ARBA00022475"/>
    </source>
</evidence>
<dbReference type="Proteomes" id="UP001370348">
    <property type="component" value="Chromosome"/>
</dbReference>
<evidence type="ECO:0000259" key="8">
    <source>
        <dbReference type="Pfam" id="PF02687"/>
    </source>
</evidence>
<keyword evidence="11" id="KW-1185">Reference proteome</keyword>
<dbReference type="EMBL" id="CP089984">
    <property type="protein sequence ID" value="WXB13708.1"/>
    <property type="molecule type" value="Genomic_DNA"/>
</dbReference>
<dbReference type="InterPro" id="IPR050250">
    <property type="entry name" value="Macrolide_Exporter_MacB"/>
</dbReference>
<keyword evidence="3 7" id="KW-0812">Transmembrane</keyword>
<feature type="transmembrane region" description="Helical" evidence="7">
    <location>
        <begin position="275"/>
        <end position="306"/>
    </location>
</feature>
<evidence type="ECO:0000256" key="4">
    <source>
        <dbReference type="ARBA" id="ARBA00022989"/>
    </source>
</evidence>
<gene>
    <name evidence="10" type="ORF">LZC94_38465</name>
</gene>
<dbReference type="PANTHER" id="PTHR30572:SF4">
    <property type="entry name" value="ABC TRANSPORTER PERMEASE YTRF"/>
    <property type="match status" value="1"/>
</dbReference>
<sequence length="406" mass="43504">MNRMFLNAFRLALSALARNKTRSALTVLGILIGVSAVVTVTALATAASEKVGGQLDSFASNAIFISARPSQHAGQRRTNTRLTDTDIRAIDREAVSVNGVAPFSGTIAQVVYADQNVATQIVGTTLPYFKVRKFTVERGQLWTDSDELLKTKVCLVGRTVANKLFRGEDPVGRIIRIGRAPYRVIGLLAPKGNSPFGDDQDDRIIMPVGSYRSRVSFTYGGKVDTIIASATSEETTDRAIRQITDILRQRHRLPQLAEDDFRIGSQDEFRRTEGAIAAVLSALLLGVAGVSLIVGGVGVMNIMLVSVSERTREIGIRMSIGAREGDILTQFLVEAVVLSSIGGVAGIALGMLAAFGLGFALDWRVVPSGIALTVALLTSSTIGIVFGYLPARRAAKMDPIDALRTE</sequence>
<feature type="domain" description="ABC3 transporter permease C-terminal" evidence="8">
    <location>
        <begin position="287"/>
        <end position="399"/>
    </location>
</feature>
<dbReference type="Pfam" id="PF02687">
    <property type="entry name" value="FtsX"/>
    <property type="match status" value="1"/>
</dbReference>
<keyword evidence="5 7" id="KW-0472">Membrane</keyword>
<proteinExistence type="inferred from homology"/>
<evidence type="ECO:0000256" key="6">
    <source>
        <dbReference type="ARBA" id="ARBA00038076"/>
    </source>
</evidence>
<dbReference type="Pfam" id="PF12704">
    <property type="entry name" value="MacB_PCD"/>
    <property type="match status" value="1"/>
</dbReference>
<organism evidence="10 11">
    <name type="scientific">Pendulispora albinea</name>
    <dbReference type="NCBI Taxonomy" id="2741071"/>
    <lineage>
        <taxon>Bacteria</taxon>
        <taxon>Pseudomonadati</taxon>
        <taxon>Myxococcota</taxon>
        <taxon>Myxococcia</taxon>
        <taxon>Myxococcales</taxon>
        <taxon>Sorangiineae</taxon>
        <taxon>Pendulisporaceae</taxon>
        <taxon>Pendulispora</taxon>
    </lineage>
</organism>
<keyword evidence="2" id="KW-1003">Cell membrane</keyword>